<feature type="domain" description="Methyl-accepting transducer" evidence="3">
    <location>
        <begin position="259"/>
        <end position="481"/>
    </location>
</feature>
<evidence type="ECO:0000256" key="1">
    <source>
        <dbReference type="ARBA" id="ARBA00029447"/>
    </source>
</evidence>
<evidence type="ECO:0000259" key="6">
    <source>
        <dbReference type="PROSITE" id="PS50192"/>
    </source>
</evidence>
<dbReference type="EMBL" id="LPVY01000012">
    <property type="protein sequence ID" value="KZB64453.1"/>
    <property type="molecule type" value="Genomic_DNA"/>
</dbReference>
<dbReference type="SMART" id="SM00086">
    <property type="entry name" value="PAC"/>
    <property type="match status" value="2"/>
</dbReference>
<accession>A0A154L593</accession>
<dbReference type="OrthoDB" id="9765776at2"/>
<dbReference type="Pfam" id="PF08447">
    <property type="entry name" value="PAS_3"/>
    <property type="match status" value="2"/>
</dbReference>
<evidence type="ECO:0000313" key="7">
    <source>
        <dbReference type="EMBL" id="KZB64453.1"/>
    </source>
</evidence>
<dbReference type="PROSITE" id="PS50192">
    <property type="entry name" value="T_SNARE"/>
    <property type="match status" value="1"/>
</dbReference>
<dbReference type="InterPro" id="IPR000700">
    <property type="entry name" value="PAS-assoc_C"/>
</dbReference>
<dbReference type="PRINTS" id="PR00260">
    <property type="entry name" value="CHEMTRNSDUCR"/>
</dbReference>
<evidence type="ECO:0000259" key="3">
    <source>
        <dbReference type="PROSITE" id="PS50111"/>
    </source>
</evidence>
<dbReference type="InterPro" id="IPR000014">
    <property type="entry name" value="PAS"/>
</dbReference>
<dbReference type="PROSITE" id="PS50113">
    <property type="entry name" value="PAC"/>
    <property type="match status" value="2"/>
</dbReference>
<dbReference type="GO" id="GO:0006935">
    <property type="term" value="P:chemotaxis"/>
    <property type="evidence" value="ECO:0007669"/>
    <property type="project" value="InterPro"/>
</dbReference>
<dbReference type="InterPro" id="IPR004090">
    <property type="entry name" value="Chemotax_Me-accpt_rcpt"/>
</dbReference>
<dbReference type="InterPro" id="IPR004089">
    <property type="entry name" value="MCPsignal_dom"/>
</dbReference>
<evidence type="ECO:0000256" key="2">
    <source>
        <dbReference type="PROSITE-ProRule" id="PRU00284"/>
    </source>
</evidence>
<sequence length="496" mass="53506">MAFNIFGNGGASQQGQQIYEALGRSMAVIEFSLDGKILTANANFLATMGYELGDIVGKHHAVFVTRDYAQSAEYRDFWKKLSKGEFAAGIFQRVRKDGETVWLEATYNPILNAAGKPVKVIKFATDITARRKERALNEGILTAIDRSQAMIEFDLTGKILKANGNFLKTMGYSEGEVVGKNHSMFVAPAYAQSTEYKDFWASLRKGDVQAAQFKRLAKGGKEVWLEATYNPIFDQNGKPERVIKLATDITEQVELLVDLKKMIDTNFTEIDDNIVSLDEAAMSGTSAAAQSSNSVQTVAASAEELSASIAEISRSMAQSRDETERAFSQTVSANQSTQKMADVVAAMTGIVEVIQGIAGQINLLALNATIESARAGEAGKGFAVVANEVKNLANQAAKATDQISAEISGVQEISNEVVNSLETIRGSIETARDSVTSISASVEEQSAVTESVSQNMQTMAVSVDELARRLDEIRSISGGVGSSVKRTREAAEVLTR</sequence>
<dbReference type="SUPFAM" id="SSF55785">
    <property type="entry name" value="PYP-like sensor domain (PAS domain)"/>
    <property type="match status" value="2"/>
</dbReference>
<name>A0A154L593_9PROT</name>
<proteinExistence type="inferred from homology"/>
<gene>
    <name evidence="7" type="ORF">AUP42_00645</name>
</gene>
<dbReference type="Pfam" id="PF00015">
    <property type="entry name" value="MCPsignal"/>
    <property type="match status" value="1"/>
</dbReference>
<dbReference type="SUPFAM" id="SSF58104">
    <property type="entry name" value="Methyl-accepting chemotaxis protein (MCP) signaling domain"/>
    <property type="match status" value="1"/>
</dbReference>
<keyword evidence="2" id="KW-0807">Transducer</keyword>
<feature type="domain" description="T-SNARE coiled-coil homology" evidence="6">
    <location>
        <begin position="411"/>
        <end position="473"/>
    </location>
</feature>
<dbReference type="InterPro" id="IPR050903">
    <property type="entry name" value="Bact_Chemotaxis_MeTrfase"/>
</dbReference>
<evidence type="ECO:0000259" key="5">
    <source>
        <dbReference type="PROSITE" id="PS50113"/>
    </source>
</evidence>
<dbReference type="InterPro" id="IPR013655">
    <property type="entry name" value="PAS_fold_3"/>
</dbReference>
<dbReference type="PROSITE" id="PS50112">
    <property type="entry name" value="PAS"/>
    <property type="match status" value="1"/>
</dbReference>
<dbReference type="PROSITE" id="PS50111">
    <property type="entry name" value="CHEMOTAXIS_TRANSDUC_2"/>
    <property type="match status" value="1"/>
</dbReference>
<dbReference type="NCBIfam" id="TIGR00229">
    <property type="entry name" value="sensory_box"/>
    <property type="match status" value="2"/>
</dbReference>
<feature type="domain" description="PAC" evidence="5">
    <location>
        <begin position="87"/>
        <end position="139"/>
    </location>
</feature>
<comment type="caution">
    <text evidence="7">The sequence shown here is derived from an EMBL/GenBank/DDBJ whole genome shotgun (WGS) entry which is preliminary data.</text>
</comment>
<dbReference type="SMART" id="SM00283">
    <property type="entry name" value="MA"/>
    <property type="match status" value="1"/>
</dbReference>
<dbReference type="GO" id="GO:0004888">
    <property type="term" value="F:transmembrane signaling receptor activity"/>
    <property type="evidence" value="ECO:0007669"/>
    <property type="project" value="InterPro"/>
</dbReference>
<reference evidence="7 8" key="1">
    <citation type="submission" date="2015-12" db="EMBL/GenBank/DDBJ databases">
        <title>Genome sequence of Thalassospira lucentensis MCCC 1A02072.</title>
        <authorList>
            <person name="Lu L."/>
            <person name="Lai Q."/>
            <person name="Shao Z."/>
            <person name="Qian P."/>
        </authorList>
    </citation>
    <scope>NUCLEOTIDE SEQUENCE [LARGE SCALE GENOMIC DNA]</scope>
    <source>
        <strain evidence="7 8">MCCC 1A02072</strain>
    </source>
</reference>
<organism evidence="7 8">
    <name type="scientific">Thalassospira lucentensis</name>
    <dbReference type="NCBI Taxonomy" id="168935"/>
    <lineage>
        <taxon>Bacteria</taxon>
        <taxon>Pseudomonadati</taxon>
        <taxon>Pseudomonadota</taxon>
        <taxon>Alphaproteobacteria</taxon>
        <taxon>Rhodospirillales</taxon>
        <taxon>Thalassospiraceae</taxon>
        <taxon>Thalassospira</taxon>
    </lineage>
</organism>
<evidence type="ECO:0000259" key="4">
    <source>
        <dbReference type="PROSITE" id="PS50112"/>
    </source>
</evidence>
<dbReference type="InterPro" id="IPR000727">
    <property type="entry name" value="T_SNARE_dom"/>
</dbReference>
<dbReference type="Gene3D" id="3.30.450.20">
    <property type="entry name" value="PAS domain"/>
    <property type="match status" value="2"/>
</dbReference>
<protein>
    <submittedName>
        <fullName evidence="7">Chemotaxis protein</fullName>
    </submittedName>
</protein>
<dbReference type="SMART" id="SM00091">
    <property type="entry name" value="PAS"/>
    <property type="match status" value="2"/>
</dbReference>
<dbReference type="InterPro" id="IPR001610">
    <property type="entry name" value="PAC"/>
</dbReference>
<dbReference type="InterPro" id="IPR035965">
    <property type="entry name" value="PAS-like_dom_sf"/>
</dbReference>
<dbReference type="PANTHER" id="PTHR24422">
    <property type="entry name" value="CHEMOTAXIS PROTEIN METHYLTRANSFERASE"/>
    <property type="match status" value="1"/>
</dbReference>
<feature type="domain" description="PAC" evidence="5">
    <location>
        <begin position="209"/>
        <end position="261"/>
    </location>
</feature>
<feature type="domain" description="PAS" evidence="4">
    <location>
        <begin position="150"/>
        <end position="181"/>
    </location>
</feature>
<evidence type="ECO:0000313" key="8">
    <source>
        <dbReference type="Proteomes" id="UP000076335"/>
    </source>
</evidence>
<dbReference type="RefSeq" id="WP_062951716.1">
    <property type="nucleotide sequence ID" value="NZ_LPVY01000012.1"/>
</dbReference>
<dbReference type="GO" id="GO:0007165">
    <property type="term" value="P:signal transduction"/>
    <property type="evidence" value="ECO:0007669"/>
    <property type="project" value="UniProtKB-KW"/>
</dbReference>
<dbReference type="AlphaFoldDB" id="A0A154L593"/>
<dbReference type="PANTHER" id="PTHR24422:SF10">
    <property type="entry name" value="CHEMOTAXIS PROTEIN METHYLTRANSFERASE 2"/>
    <property type="match status" value="1"/>
</dbReference>
<dbReference type="GO" id="GO:0016020">
    <property type="term" value="C:membrane"/>
    <property type="evidence" value="ECO:0007669"/>
    <property type="project" value="InterPro"/>
</dbReference>
<dbReference type="Gene3D" id="1.10.287.950">
    <property type="entry name" value="Methyl-accepting chemotaxis protein"/>
    <property type="match status" value="1"/>
</dbReference>
<dbReference type="Proteomes" id="UP000076335">
    <property type="component" value="Unassembled WGS sequence"/>
</dbReference>
<dbReference type="CDD" id="cd00130">
    <property type="entry name" value="PAS"/>
    <property type="match status" value="2"/>
</dbReference>
<comment type="similarity">
    <text evidence="1">Belongs to the methyl-accepting chemotaxis (MCP) protein family.</text>
</comment>